<dbReference type="GO" id="GO:0005886">
    <property type="term" value="C:plasma membrane"/>
    <property type="evidence" value="ECO:0007669"/>
    <property type="project" value="TreeGrafter"/>
</dbReference>
<accession>A0A101H1W2</accession>
<dbReference type="Pfam" id="PF01098">
    <property type="entry name" value="FTSW_RODA_SPOVE"/>
    <property type="match status" value="1"/>
</dbReference>
<keyword evidence="2 6" id="KW-0812">Transmembrane</keyword>
<sequence>MKRRVEFLLPAIMVSLMIFGLIVLYSATFGDREEYLFGRQLVWVLLSCAVFVFTAFVVKRGFWKSISFLLVFLSVVTLGAVLYLAPVEGSRRWIDLGIASFQPSELAKFSLIIFLGYIYSREGKSKYGLFFLGILVTGTFAGLIYLEPDLGTTIIVMVIWYFMTLVSKKYDKLMMAMTALIALLVPIVFMFGLKPYQRDRLLSFLHPEEYASGAAYNTIQAIRAIGSGGLKGTGMLQGTMNRLGYVPADHTDFIFSVLGEEWGFIGAVSLLAMYLLLQWRIWSITRKTGSEFGRIVLSGIFAVFAFHVVQNVGMNLGLLPVTGIPLPFVSYGGSSSMIFALELGIVYSYTTEEVEYDKERRES</sequence>
<evidence type="ECO:0000256" key="2">
    <source>
        <dbReference type="ARBA" id="ARBA00022692"/>
    </source>
</evidence>
<dbReference type="GO" id="GO:0015648">
    <property type="term" value="F:lipid-linked peptidoglycan transporter activity"/>
    <property type="evidence" value="ECO:0007669"/>
    <property type="project" value="TreeGrafter"/>
</dbReference>
<dbReference type="PROSITE" id="PS00428">
    <property type="entry name" value="FTSW_RODA_SPOVE"/>
    <property type="match status" value="1"/>
</dbReference>
<dbReference type="PANTHER" id="PTHR30474:SF1">
    <property type="entry name" value="PEPTIDOGLYCAN GLYCOSYLTRANSFERASE MRDB"/>
    <property type="match status" value="1"/>
</dbReference>
<evidence type="ECO:0000256" key="3">
    <source>
        <dbReference type="ARBA" id="ARBA00022960"/>
    </source>
</evidence>
<dbReference type="PATRIC" id="fig|1236046.6.peg.99"/>
<evidence type="ECO:0000256" key="1">
    <source>
        <dbReference type="ARBA" id="ARBA00004141"/>
    </source>
</evidence>
<dbReference type="GO" id="GO:0051301">
    <property type="term" value="P:cell division"/>
    <property type="evidence" value="ECO:0007669"/>
    <property type="project" value="UniProtKB-KW"/>
</dbReference>
<feature type="transmembrane region" description="Helical" evidence="6">
    <location>
        <begin position="65"/>
        <end position="85"/>
    </location>
</feature>
<evidence type="ECO:0000256" key="5">
    <source>
        <dbReference type="ARBA" id="ARBA00023136"/>
    </source>
</evidence>
<feature type="transmembrane region" description="Helical" evidence="6">
    <location>
        <begin position="262"/>
        <end position="279"/>
    </location>
</feature>
<proteinExistence type="predicted"/>
<feature type="transmembrane region" description="Helical" evidence="6">
    <location>
        <begin position="97"/>
        <end position="120"/>
    </location>
</feature>
<dbReference type="InterPro" id="IPR001182">
    <property type="entry name" value="FtsW/RodA"/>
</dbReference>
<dbReference type="AlphaFoldDB" id="A0A101H1W2"/>
<dbReference type="GO" id="GO:0008360">
    <property type="term" value="P:regulation of cell shape"/>
    <property type="evidence" value="ECO:0007669"/>
    <property type="project" value="UniProtKB-KW"/>
</dbReference>
<feature type="transmembrane region" description="Helical" evidence="6">
    <location>
        <begin position="7"/>
        <end position="28"/>
    </location>
</feature>
<dbReference type="Proteomes" id="UP000054260">
    <property type="component" value="Unassembled WGS sequence"/>
</dbReference>
<organism evidence="7 8">
    <name type="scientific">Mesotoga infera</name>
    <dbReference type="NCBI Taxonomy" id="1236046"/>
    <lineage>
        <taxon>Bacteria</taxon>
        <taxon>Thermotogati</taxon>
        <taxon>Thermotogota</taxon>
        <taxon>Thermotogae</taxon>
        <taxon>Kosmotogales</taxon>
        <taxon>Kosmotogaceae</taxon>
        <taxon>Mesotoga</taxon>
    </lineage>
</organism>
<reference evidence="8" key="1">
    <citation type="journal article" date="2015" name="MBio">
        <title>Genome-Resolved Metagenomic Analysis Reveals Roles for Candidate Phyla and Other Microbial Community Members in Biogeochemical Transformations in Oil Reservoirs.</title>
        <authorList>
            <person name="Hu P."/>
            <person name="Tom L."/>
            <person name="Singh A."/>
            <person name="Thomas B.C."/>
            <person name="Baker B.J."/>
            <person name="Piceno Y.M."/>
            <person name="Andersen G.L."/>
            <person name="Banfield J.F."/>
        </authorList>
    </citation>
    <scope>NUCLEOTIDE SEQUENCE [LARGE SCALE GENOMIC DNA]</scope>
</reference>
<dbReference type="EMBL" id="LGGH01000012">
    <property type="protein sequence ID" value="KUK68458.1"/>
    <property type="molecule type" value="Genomic_DNA"/>
</dbReference>
<feature type="transmembrane region" description="Helical" evidence="6">
    <location>
        <begin position="173"/>
        <end position="193"/>
    </location>
</feature>
<gene>
    <name evidence="7" type="ORF">XD86_0165</name>
</gene>
<evidence type="ECO:0000313" key="7">
    <source>
        <dbReference type="EMBL" id="KUK68458.1"/>
    </source>
</evidence>
<feature type="transmembrane region" description="Helical" evidence="6">
    <location>
        <begin position="150"/>
        <end position="166"/>
    </location>
</feature>
<feature type="transmembrane region" description="Helical" evidence="6">
    <location>
        <begin position="291"/>
        <end position="309"/>
    </location>
</feature>
<name>A0A101H1W2_9BACT</name>
<keyword evidence="7" id="KW-0131">Cell cycle</keyword>
<feature type="transmembrane region" description="Helical" evidence="6">
    <location>
        <begin position="40"/>
        <end position="58"/>
    </location>
</feature>
<dbReference type="GO" id="GO:0032153">
    <property type="term" value="C:cell division site"/>
    <property type="evidence" value="ECO:0007669"/>
    <property type="project" value="TreeGrafter"/>
</dbReference>
<evidence type="ECO:0000313" key="8">
    <source>
        <dbReference type="Proteomes" id="UP000054260"/>
    </source>
</evidence>
<keyword evidence="4 6" id="KW-1133">Transmembrane helix</keyword>
<keyword evidence="3" id="KW-0133">Cell shape</keyword>
<dbReference type="PANTHER" id="PTHR30474">
    <property type="entry name" value="CELL CYCLE PROTEIN"/>
    <property type="match status" value="1"/>
</dbReference>
<dbReference type="InterPro" id="IPR018365">
    <property type="entry name" value="Cell_cycle_FtsW-rel_CS"/>
</dbReference>
<comment type="subcellular location">
    <subcellularLocation>
        <location evidence="1">Membrane</location>
        <topology evidence="1">Multi-pass membrane protein</topology>
    </subcellularLocation>
</comment>
<evidence type="ECO:0000256" key="4">
    <source>
        <dbReference type="ARBA" id="ARBA00022989"/>
    </source>
</evidence>
<evidence type="ECO:0000256" key="6">
    <source>
        <dbReference type="SAM" id="Phobius"/>
    </source>
</evidence>
<feature type="transmembrane region" description="Helical" evidence="6">
    <location>
        <begin position="329"/>
        <end position="350"/>
    </location>
</feature>
<feature type="transmembrane region" description="Helical" evidence="6">
    <location>
        <begin position="127"/>
        <end position="144"/>
    </location>
</feature>
<protein>
    <submittedName>
        <fullName evidence="7">Bacterial cell division membrane protein</fullName>
    </submittedName>
</protein>
<keyword evidence="5 6" id="KW-0472">Membrane</keyword>
<comment type="caution">
    <text evidence="7">The sequence shown here is derived from an EMBL/GenBank/DDBJ whole genome shotgun (WGS) entry which is preliminary data.</text>
</comment>
<keyword evidence="7" id="KW-0132">Cell division</keyword>